<dbReference type="Pfam" id="PF08598">
    <property type="entry name" value="Sds3"/>
    <property type="match status" value="1"/>
</dbReference>
<organism evidence="7 8">
    <name type="scientific">Elsinoe batatas</name>
    <dbReference type="NCBI Taxonomy" id="2601811"/>
    <lineage>
        <taxon>Eukaryota</taxon>
        <taxon>Fungi</taxon>
        <taxon>Dikarya</taxon>
        <taxon>Ascomycota</taxon>
        <taxon>Pezizomycotina</taxon>
        <taxon>Dothideomycetes</taxon>
        <taxon>Dothideomycetidae</taxon>
        <taxon>Myriangiales</taxon>
        <taxon>Elsinoaceae</taxon>
        <taxon>Elsinoe</taxon>
    </lineage>
</organism>
<accession>A0A8K0LGD7</accession>
<dbReference type="Proteomes" id="UP000809789">
    <property type="component" value="Unassembled WGS sequence"/>
</dbReference>
<feature type="region of interest" description="Disordered" evidence="6">
    <location>
        <begin position="657"/>
        <end position="683"/>
    </location>
</feature>
<feature type="region of interest" description="Disordered" evidence="6">
    <location>
        <begin position="247"/>
        <end position="309"/>
    </location>
</feature>
<feature type="region of interest" description="Disordered" evidence="6">
    <location>
        <begin position="590"/>
        <end position="621"/>
    </location>
</feature>
<dbReference type="GO" id="GO:0005654">
    <property type="term" value="C:nucleoplasm"/>
    <property type="evidence" value="ECO:0007669"/>
    <property type="project" value="UniProtKB-ARBA"/>
</dbReference>
<evidence type="ECO:0000256" key="6">
    <source>
        <dbReference type="SAM" id="MobiDB-lite"/>
    </source>
</evidence>
<name>A0A8K0LGD7_9PEZI</name>
<feature type="compositionally biased region" description="Acidic residues" evidence="6">
    <location>
        <begin position="284"/>
        <end position="309"/>
    </location>
</feature>
<sequence>MLAAAAAGRSNEQHPPPHESIHRPSTANSFKSPKSTNGGRNSTPSISPLSNTSKLHHDSANEPLESLTNGAHANLHNALEHGIEQDRRERSSSLSDIEGDFDEQEQEQEEGQSGSEDGLTPIEGDDNDSEAETERIKPTPQKENRTLIGALNTPLDVLREDGMSDNDSTATMDEGDRSRQPTGLAGRKRKRTLARNVSSFAQSDESDSESASLDRRGHKKSALDIELAANSNTVGVAAIAQHLDEVIEESDNIPIPEARSPTKEHKRGKGKGHGKSHKKRVETTAEEEELVEAEENGENADEDEEEQADVVDPAELARREQATKNFQLLAEQFAALRSSIHAEKIAEAEAELAQLQQPHPIHPEFIKQLQAVTARRDTKIQQEMRLHEYKKQTLRTSTLANRAQLLSQYMQEARDVRERLLYELGKQWYDIQKERRASQADELGSFGQVFPTKRSVQVRQQHKYNTEVSILSGIAKYVGFPAAPDIGGMSSKDVNDDLAAIRTKVQMPAKVVTYPSKRPTYFGTDAKSDQSAQKEFLEQTPWANPRHPVHAQSRTPSAFGHHGLHNHSSPGFSMLGRQTSAFATPQIGVENVPNSETRPPGSNDTVGVLSDPPSSVQPAPPTVDRIRLMTYEQGGDTSPTAHVKRAVGARRDFSGLSSASTIDAPADGTVVGEGRTPGMSIDAAPPAQVFATSGLHAQGQET</sequence>
<dbReference type="AlphaFoldDB" id="A0A8K0LGD7"/>
<dbReference type="EMBL" id="JAESVG020000001">
    <property type="protein sequence ID" value="KAG8631673.1"/>
    <property type="molecule type" value="Genomic_DNA"/>
</dbReference>
<comment type="caution">
    <text evidence="7">The sequence shown here is derived from an EMBL/GenBank/DDBJ whole genome shotgun (WGS) entry which is preliminary data.</text>
</comment>
<feature type="compositionally biased region" description="Basic and acidic residues" evidence="6">
    <location>
        <begin position="132"/>
        <end position="145"/>
    </location>
</feature>
<evidence type="ECO:0000256" key="2">
    <source>
        <dbReference type="ARBA" id="ARBA00022491"/>
    </source>
</evidence>
<dbReference type="PANTHER" id="PTHR21964">
    <property type="entry name" value="BREAST CANCER METASTASIS-SUPPRESSOR 1"/>
    <property type="match status" value="1"/>
</dbReference>
<keyword evidence="4" id="KW-0804">Transcription</keyword>
<gene>
    <name evidence="7" type="ORF">KVT40_000813</name>
</gene>
<keyword evidence="8" id="KW-1185">Reference proteome</keyword>
<evidence type="ECO:0000256" key="1">
    <source>
        <dbReference type="ARBA" id="ARBA00004123"/>
    </source>
</evidence>
<dbReference type="OrthoDB" id="20886at2759"/>
<dbReference type="SMART" id="SM01401">
    <property type="entry name" value="Sds3"/>
    <property type="match status" value="1"/>
</dbReference>
<evidence type="ECO:0000313" key="7">
    <source>
        <dbReference type="EMBL" id="KAG8631673.1"/>
    </source>
</evidence>
<proteinExistence type="predicted"/>
<comment type="subcellular location">
    <subcellularLocation>
        <location evidence="1">Nucleus</location>
    </subcellularLocation>
</comment>
<feature type="compositionally biased region" description="Basic and acidic residues" evidence="6">
    <location>
        <begin position="78"/>
        <end position="91"/>
    </location>
</feature>
<feature type="compositionally biased region" description="Basic residues" evidence="6">
    <location>
        <begin position="264"/>
        <end position="280"/>
    </location>
</feature>
<feature type="compositionally biased region" description="Basic and acidic residues" evidence="6">
    <location>
        <begin position="11"/>
        <end position="22"/>
    </location>
</feature>
<dbReference type="InterPro" id="IPR013907">
    <property type="entry name" value="Sds3"/>
</dbReference>
<feature type="compositionally biased region" description="Polar residues" evidence="6">
    <location>
        <begin position="592"/>
        <end position="605"/>
    </location>
</feature>
<protein>
    <recommendedName>
        <fullName evidence="9">Transcriptional regulatory protein DEP1</fullName>
    </recommendedName>
</protein>
<feature type="region of interest" description="Disordered" evidence="6">
    <location>
        <begin position="1"/>
        <end position="220"/>
    </location>
</feature>
<evidence type="ECO:0000313" key="8">
    <source>
        <dbReference type="Proteomes" id="UP000809789"/>
    </source>
</evidence>
<evidence type="ECO:0000256" key="5">
    <source>
        <dbReference type="ARBA" id="ARBA00023242"/>
    </source>
</evidence>
<keyword evidence="2" id="KW-0678">Repressor</keyword>
<evidence type="ECO:0000256" key="3">
    <source>
        <dbReference type="ARBA" id="ARBA00023015"/>
    </source>
</evidence>
<feature type="compositionally biased region" description="Acidic residues" evidence="6">
    <location>
        <begin position="97"/>
        <end position="110"/>
    </location>
</feature>
<evidence type="ECO:0008006" key="9">
    <source>
        <dbReference type="Google" id="ProtNLM"/>
    </source>
</evidence>
<keyword evidence="5" id="KW-0539">Nucleus</keyword>
<dbReference type="GO" id="GO:0010468">
    <property type="term" value="P:regulation of gene expression"/>
    <property type="evidence" value="ECO:0007669"/>
    <property type="project" value="UniProtKB-ARBA"/>
</dbReference>
<keyword evidence="3" id="KW-0805">Transcription regulation</keyword>
<evidence type="ECO:0000256" key="4">
    <source>
        <dbReference type="ARBA" id="ARBA00023163"/>
    </source>
</evidence>
<reference evidence="7" key="1">
    <citation type="submission" date="2021-07" db="EMBL/GenBank/DDBJ databases">
        <title>Elsinoe batatas strain:CRI-CJ2 Genome sequencing and assembly.</title>
        <authorList>
            <person name="Huang L."/>
        </authorList>
    </citation>
    <scope>NUCLEOTIDE SEQUENCE</scope>
    <source>
        <strain evidence="7">CRI-CJ2</strain>
    </source>
</reference>
<feature type="compositionally biased region" description="Polar residues" evidence="6">
    <location>
        <begin position="23"/>
        <end position="53"/>
    </location>
</feature>